<protein>
    <submittedName>
        <fullName evidence="4">GNAT family N-acetyltransferase</fullName>
    </submittedName>
</protein>
<name>A0ABP9QUL4_9RHOO</name>
<dbReference type="Gene3D" id="3.40.630.30">
    <property type="match status" value="1"/>
</dbReference>
<keyword evidence="2" id="KW-0012">Acyltransferase</keyword>
<dbReference type="Pfam" id="PF00583">
    <property type="entry name" value="Acetyltransf_1"/>
    <property type="match status" value="1"/>
</dbReference>
<dbReference type="EMBL" id="BAABLD010000008">
    <property type="protein sequence ID" value="GAA5167616.1"/>
    <property type="molecule type" value="Genomic_DNA"/>
</dbReference>
<keyword evidence="5" id="KW-1185">Reference proteome</keyword>
<comment type="caution">
    <text evidence="4">The sequence shown here is derived from an EMBL/GenBank/DDBJ whole genome shotgun (WGS) entry which is preliminary data.</text>
</comment>
<dbReference type="CDD" id="cd04301">
    <property type="entry name" value="NAT_SF"/>
    <property type="match status" value="1"/>
</dbReference>
<dbReference type="SUPFAM" id="SSF55729">
    <property type="entry name" value="Acyl-CoA N-acyltransferases (Nat)"/>
    <property type="match status" value="1"/>
</dbReference>
<accession>A0ABP9QUL4</accession>
<feature type="domain" description="N-acetyltransferase" evidence="3">
    <location>
        <begin position="1"/>
        <end position="167"/>
    </location>
</feature>
<dbReference type="InterPro" id="IPR016181">
    <property type="entry name" value="Acyl_CoA_acyltransferase"/>
</dbReference>
<proteinExistence type="predicted"/>
<reference evidence="5" key="1">
    <citation type="journal article" date="2019" name="Int. J. Syst. Evol. Microbiol.">
        <title>The Global Catalogue of Microorganisms (GCM) 10K type strain sequencing project: providing services to taxonomists for standard genome sequencing and annotation.</title>
        <authorList>
            <consortium name="The Broad Institute Genomics Platform"/>
            <consortium name="The Broad Institute Genome Sequencing Center for Infectious Disease"/>
            <person name="Wu L."/>
            <person name="Ma J."/>
        </authorList>
    </citation>
    <scope>NUCLEOTIDE SEQUENCE [LARGE SCALE GENOMIC DNA]</scope>
    <source>
        <strain evidence="5">JCM 18715</strain>
    </source>
</reference>
<gene>
    <name evidence="4" type="ORF">GCM10025770_26570</name>
</gene>
<keyword evidence="1" id="KW-0808">Transferase</keyword>
<evidence type="ECO:0000313" key="4">
    <source>
        <dbReference type="EMBL" id="GAA5167616.1"/>
    </source>
</evidence>
<dbReference type="PANTHER" id="PTHR43072">
    <property type="entry name" value="N-ACETYLTRANSFERASE"/>
    <property type="match status" value="1"/>
</dbReference>
<dbReference type="InterPro" id="IPR000182">
    <property type="entry name" value="GNAT_dom"/>
</dbReference>
<dbReference type="RefSeq" id="WP_345533515.1">
    <property type="nucleotide sequence ID" value="NZ_BAABLD010000008.1"/>
</dbReference>
<dbReference type="PANTHER" id="PTHR43072:SF23">
    <property type="entry name" value="UPF0039 PROTEIN C11D3.02C"/>
    <property type="match status" value="1"/>
</dbReference>
<dbReference type="PROSITE" id="PS51186">
    <property type="entry name" value="GNAT"/>
    <property type="match status" value="1"/>
</dbReference>
<sequence>MRFISCHVDTHADRILDILNEAILNSTALYDYKPRTLESMRAWFMTKASNSFPVIGLEDDAGVLLGFASYGTFRAFPAYKYSVEHSVYVHKDHRGKGIGLALMQRLIAMARENAVHVLIGGIDIENTGSIALHEKLGFTHAGTIRQAGFKFGRWLDLGFYQLILDTPEVPVDG</sequence>
<evidence type="ECO:0000259" key="3">
    <source>
        <dbReference type="PROSITE" id="PS51186"/>
    </source>
</evidence>
<dbReference type="Proteomes" id="UP001500547">
    <property type="component" value="Unassembled WGS sequence"/>
</dbReference>
<organism evidence="4 5">
    <name type="scientific">Viridibacterium curvum</name>
    <dbReference type="NCBI Taxonomy" id="1101404"/>
    <lineage>
        <taxon>Bacteria</taxon>
        <taxon>Pseudomonadati</taxon>
        <taxon>Pseudomonadota</taxon>
        <taxon>Betaproteobacteria</taxon>
        <taxon>Rhodocyclales</taxon>
        <taxon>Rhodocyclaceae</taxon>
        <taxon>Viridibacterium</taxon>
    </lineage>
</organism>
<evidence type="ECO:0000313" key="5">
    <source>
        <dbReference type="Proteomes" id="UP001500547"/>
    </source>
</evidence>
<evidence type="ECO:0000256" key="2">
    <source>
        <dbReference type="ARBA" id="ARBA00023315"/>
    </source>
</evidence>
<evidence type="ECO:0000256" key="1">
    <source>
        <dbReference type="ARBA" id="ARBA00022679"/>
    </source>
</evidence>